<accession>A0A840DDF4</accession>
<dbReference type="Gene3D" id="2.180.10.10">
    <property type="entry name" value="RHS repeat-associated core"/>
    <property type="match status" value="1"/>
</dbReference>
<dbReference type="PANTHER" id="PTHR32305:SF15">
    <property type="entry name" value="PROTEIN RHSA-RELATED"/>
    <property type="match status" value="1"/>
</dbReference>
<proteinExistence type="predicted"/>
<organism evidence="1 2">
    <name type="scientific">Bacteroides reticulotermitis</name>
    <dbReference type="NCBI Taxonomy" id="1133319"/>
    <lineage>
        <taxon>Bacteria</taxon>
        <taxon>Pseudomonadati</taxon>
        <taxon>Bacteroidota</taxon>
        <taxon>Bacteroidia</taxon>
        <taxon>Bacteroidales</taxon>
        <taxon>Bacteroidaceae</taxon>
        <taxon>Bacteroides</taxon>
    </lineage>
</organism>
<reference evidence="1" key="1">
    <citation type="submission" date="2020-08" db="EMBL/GenBank/DDBJ databases">
        <title>Genomic Encyclopedia of Type Strains, Phase IV (KMG-IV): sequencing the most valuable type-strain genomes for metagenomic binning, comparative biology and taxonomic classification.</title>
        <authorList>
            <person name="Goeker M."/>
        </authorList>
    </citation>
    <scope>NUCLEOTIDE SEQUENCE [LARGE SCALE GENOMIC DNA]</scope>
    <source>
        <strain evidence="1">DSM 105720</strain>
    </source>
</reference>
<evidence type="ECO:0000313" key="2">
    <source>
        <dbReference type="Proteomes" id="UP000560658"/>
    </source>
</evidence>
<evidence type="ECO:0000313" key="1">
    <source>
        <dbReference type="EMBL" id="MBB4046372.1"/>
    </source>
</evidence>
<protein>
    <submittedName>
        <fullName evidence="1">RHS repeat-associated protein</fullName>
    </submittedName>
</protein>
<comment type="caution">
    <text evidence="1">The sequence shown here is derived from an EMBL/GenBank/DDBJ whole genome shotgun (WGS) entry which is preliminary data.</text>
</comment>
<keyword evidence="2" id="KW-1185">Reference proteome</keyword>
<dbReference type="NCBIfam" id="TIGR03696">
    <property type="entry name" value="Rhs_assc_core"/>
    <property type="match status" value="1"/>
</dbReference>
<dbReference type="RefSeq" id="WP_317168582.1">
    <property type="nucleotide sequence ID" value="NZ_JACIER010000031.1"/>
</dbReference>
<dbReference type="PANTHER" id="PTHR32305">
    <property type="match status" value="1"/>
</dbReference>
<gene>
    <name evidence="1" type="ORF">GGR06_004206</name>
</gene>
<dbReference type="Proteomes" id="UP000560658">
    <property type="component" value="Unassembled WGS sequence"/>
</dbReference>
<dbReference type="AlphaFoldDB" id="A0A840DDF4"/>
<sequence>MQIIVFSLNKYNGKELDRKDGLDWYDYGARMYDAVLGRWHVVDPLPEMYYGVSPYAHCLNNPVRYVDPKGKDI</sequence>
<name>A0A840DDF4_9BACE</name>
<dbReference type="InterPro" id="IPR022385">
    <property type="entry name" value="Rhs_assc_core"/>
</dbReference>
<dbReference type="EMBL" id="JACIER010000031">
    <property type="protein sequence ID" value="MBB4046372.1"/>
    <property type="molecule type" value="Genomic_DNA"/>
</dbReference>
<dbReference type="InterPro" id="IPR050708">
    <property type="entry name" value="T6SS_VgrG/RHS"/>
</dbReference>